<proteinExistence type="predicted"/>
<comment type="caution">
    <text evidence="2">The sequence shown here is derived from an EMBL/GenBank/DDBJ whole genome shotgun (WGS) entry which is preliminary data.</text>
</comment>
<dbReference type="EMBL" id="BJWL01000022">
    <property type="protein sequence ID" value="GFZ11379.1"/>
    <property type="molecule type" value="Genomic_DNA"/>
</dbReference>
<feature type="compositionally biased region" description="Polar residues" evidence="1">
    <location>
        <begin position="10"/>
        <end position="25"/>
    </location>
</feature>
<dbReference type="Proteomes" id="UP000585474">
    <property type="component" value="Unassembled WGS sequence"/>
</dbReference>
<gene>
    <name evidence="2" type="ORF">Acr_22g0007770</name>
</gene>
<feature type="region of interest" description="Disordered" evidence="1">
    <location>
        <begin position="1"/>
        <end position="53"/>
    </location>
</feature>
<organism evidence="2 3">
    <name type="scientific">Actinidia rufa</name>
    <dbReference type="NCBI Taxonomy" id="165716"/>
    <lineage>
        <taxon>Eukaryota</taxon>
        <taxon>Viridiplantae</taxon>
        <taxon>Streptophyta</taxon>
        <taxon>Embryophyta</taxon>
        <taxon>Tracheophyta</taxon>
        <taxon>Spermatophyta</taxon>
        <taxon>Magnoliopsida</taxon>
        <taxon>eudicotyledons</taxon>
        <taxon>Gunneridae</taxon>
        <taxon>Pentapetalae</taxon>
        <taxon>asterids</taxon>
        <taxon>Ericales</taxon>
        <taxon>Actinidiaceae</taxon>
        <taxon>Actinidia</taxon>
    </lineage>
</organism>
<name>A0A7J0GKN3_9ERIC</name>
<accession>A0A7J0GKN3</accession>
<dbReference type="OrthoDB" id="1559178at2759"/>
<feature type="compositionally biased region" description="Low complexity" evidence="1">
    <location>
        <begin position="39"/>
        <end position="50"/>
    </location>
</feature>
<dbReference type="AlphaFoldDB" id="A0A7J0GKN3"/>
<protein>
    <submittedName>
        <fullName evidence="2">Uncharacterized protein</fullName>
    </submittedName>
</protein>
<reference evidence="2 3" key="1">
    <citation type="submission" date="2019-07" db="EMBL/GenBank/DDBJ databases">
        <title>De Novo Assembly of kiwifruit Actinidia rufa.</title>
        <authorList>
            <person name="Sugita-Konishi S."/>
            <person name="Sato K."/>
            <person name="Mori E."/>
            <person name="Abe Y."/>
            <person name="Kisaki G."/>
            <person name="Hamano K."/>
            <person name="Suezawa K."/>
            <person name="Otani M."/>
            <person name="Fukuda T."/>
            <person name="Manabe T."/>
            <person name="Gomi K."/>
            <person name="Tabuchi M."/>
            <person name="Akimitsu K."/>
            <person name="Kataoka I."/>
        </authorList>
    </citation>
    <scope>NUCLEOTIDE SEQUENCE [LARGE SCALE GENOMIC DNA]</scope>
    <source>
        <strain evidence="3">cv. Fuchu</strain>
    </source>
</reference>
<sequence>MSIPQKQKESQISSSRCDSSTPNKRQATRPRTRIGMLGASSSQQSADISSPDVSKFRPNFESEGWDHFAILEEIVCPELVREFCVNIHATDKDARTLKSYVQGMSLDFSISDICNIFLIQPLDPELVGFPYPSSTTRPSLNSLTYLMLAKEGFTHAIASNFPVDLSRLMFNLIIEASLDNSSRAFLPFGHLVIEFLTIHLIAPEPHETHLPVEVVPPPAATDIPSTSIAPPSSALAAFDPKYADVIVALFTHIDVIHKDLIKRISLVHEHVDLIVERQEHDIKAVRDTLSTLSQHHSEFITKVNDFINSIRRR</sequence>
<evidence type="ECO:0000313" key="2">
    <source>
        <dbReference type="EMBL" id="GFZ11379.1"/>
    </source>
</evidence>
<evidence type="ECO:0000313" key="3">
    <source>
        <dbReference type="Proteomes" id="UP000585474"/>
    </source>
</evidence>
<evidence type="ECO:0000256" key="1">
    <source>
        <dbReference type="SAM" id="MobiDB-lite"/>
    </source>
</evidence>
<keyword evidence="3" id="KW-1185">Reference proteome</keyword>